<dbReference type="PANTHER" id="PTHR33167">
    <property type="entry name" value="TRANSCRIPTION FACTOR, PUTATIVE (DUF863)-RELATED"/>
    <property type="match status" value="1"/>
</dbReference>
<evidence type="ECO:0000313" key="2">
    <source>
        <dbReference type="EMBL" id="KAA3469072.1"/>
    </source>
</evidence>
<keyword evidence="3" id="KW-1185">Reference proteome</keyword>
<dbReference type="Proteomes" id="UP000325315">
    <property type="component" value="Unassembled WGS sequence"/>
</dbReference>
<dbReference type="OrthoDB" id="786875at2759"/>
<sequence>MGVESVEMEDKCKKWLYLHEGMKDFFPCTSFELCNAKAGYLLPQLKGLLVDDFLFLFHRQEYRMHEVELSLLFLNSSMAKYASTFPARKASIFPRLAALMAIISFPDLLIIGGDFDMNSMPRDTDSLKDVFKQTMLDQEIIFRKQVCELHRLYTVQKTLMKDLTSPELEKYNSQKANLQSFPQETRLPKNSIPMLDSGVSSSLELLEGWEDNSYKYQPRPFDRQLVPDRYIHLGDHNNLPKKVKVRDHLKETLGVKSVHDGGFSDPLELRLSLLPGVAKRKKEDKQRSRCDKKTNTFSRIVIDLEESTERTSDEDAKHSPFDFAAKVTYSGGKHDSQVAINSNPITSGCMKKDLSYKIAETSSFVGDRNCQDWSDSDQGLKCHKNMLHKNLLTRKQQQFTSCGMGNVDLNEVQLDDLSCESDDAIVVNPLMTSLSCGFSGMVSKNHETLCPIILWGKEIKEFPNGTSEMIQQEDGVKHDLINSNNKDRITEVQVRNSVHSGRNECGISLNNPASESSPRINMPEGCSSHGGITKNGRDELILKLQNGSAHGLNPACFVATQFGCEKTEEEENVSIYSDKVQITIEDEHHDVSPHSGKSSCISDNDSSPIRTMESGIQSCNSNIPASDQFSGTHGRPKVAETLSGEQDQRSSGSNEMKHECCYNREESAEVDDLIHIAAESLIHISLENSACYQESSTQAASNELENEDKEQPQRSIDSFELMTLEQAETGADEYSVTSKPFEVSDGQTKDFGIKLRRGRRLKDFQKDILPGLASLSRHEICEDKNILEGVLRSREYKKMRAKMAIGENWCTPVRSRQSRLNYVGRRTFR</sequence>
<dbReference type="EMBL" id="SMMG02000006">
    <property type="protein sequence ID" value="KAA3469072.1"/>
    <property type="molecule type" value="Genomic_DNA"/>
</dbReference>
<dbReference type="GO" id="GO:0003677">
    <property type="term" value="F:DNA binding"/>
    <property type="evidence" value="ECO:0007669"/>
    <property type="project" value="UniProtKB-KW"/>
</dbReference>
<protein>
    <submittedName>
        <fullName evidence="2">DNA-binding WRKY</fullName>
    </submittedName>
</protein>
<dbReference type="PANTHER" id="PTHR33167:SF29">
    <property type="entry name" value="T28K15.14 PROTEIN"/>
    <property type="match status" value="1"/>
</dbReference>
<evidence type="ECO:0000256" key="1">
    <source>
        <dbReference type="SAM" id="MobiDB-lite"/>
    </source>
</evidence>
<dbReference type="Pfam" id="PF05904">
    <property type="entry name" value="DUF863"/>
    <property type="match status" value="1"/>
</dbReference>
<gene>
    <name evidence="2" type="ORF">EPI10_014903</name>
</gene>
<organism evidence="2 3">
    <name type="scientific">Gossypium australe</name>
    <dbReference type="NCBI Taxonomy" id="47621"/>
    <lineage>
        <taxon>Eukaryota</taxon>
        <taxon>Viridiplantae</taxon>
        <taxon>Streptophyta</taxon>
        <taxon>Embryophyta</taxon>
        <taxon>Tracheophyta</taxon>
        <taxon>Spermatophyta</taxon>
        <taxon>Magnoliopsida</taxon>
        <taxon>eudicotyledons</taxon>
        <taxon>Gunneridae</taxon>
        <taxon>Pentapetalae</taxon>
        <taxon>rosids</taxon>
        <taxon>malvids</taxon>
        <taxon>Malvales</taxon>
        <taxon>Malvaceae</taxon>
        <taxon>Malvoideae</taxon>
        <taxon>Gossypium</taxon>
    </lineage>
</organism>
<dbReference type="InterPro" id="IPR008581">
    <property type="entry name" value="DUF863_pln"/>
</dbReference>
<reference evidence="2" key="1">
    <citation type="submission" date="2019-08" db="EMBL/GenBank/DDBJ databases">
        <authorList>
            <person name="Liu F."/>
        </authorList>
    </citation>
    <scope>NUCLEOTIDE SEQUENCE [LARGE SCALE GENOMIC DNA]</scope>
    <source>
        <strain evidence="2">PA1801</strain>
        <tissue evidence="2">Leaf</tissue>
    </source>
</reference>
<dbReference type="AlphaFoldDB" id="A0A5B6VIS4"/>
<comment type="caution">
    <text evidence="2">The sequence shown here is derived from an EMBL/GenBank/DDBJ whole genome shotgun (WGS) entry which is preliminary data.</text>
</comment>
<accession>A0A5B6VIS4</accession>
<keyword evidence="2" id="KW-0238">DNA-binding</keyword>
<feature type="region of interest" description="Disordered" evidence="1">
    <location>
        <begin position="623"/>
        <end position="658"/>
    </location>
</feature>
<evidence type="ECO:0000313" key="3">
    <source>
        <dbReference type="Proteomes" id="UP000325315"/>
    </source>
</evidence>
<proteinExistence type="predicted"/>
<name>A0A5B6VIS4_9ROSI</name>
<feature type="compositionally biased region" description="Polar residues" evidence="1">
    <location>
        <begin position="643"/>
        <end position="654"/>
    </location>
</feature>